<feature type="transmembrane region" description="Helical" evidence="5">
    <location>
        <begin position="437"/>
        <end position="465"/>
    </location>
</feature>
<evidence type="ECO:0000313" key="8">
    <source>
        <dbReference type="Proteomes" id="UP000602442"/>
    </source>
</evidence>
<proteinExistence type="predicted"/>
<dbReference type="Proteomes" id="UP000602442">
    <property type="component" value="Unassembled WGS sequence"/>
</dbReference>
<accession>A0ABS0N0Y0</accession>
<evidence type="ECO:0000256" key="2">
    <source>
        <dbReference type="ARBA" id="ARBA00022692"/>
    </source>
</evidence>
<feature type="transmembrane region" description="Helical" evidence="5">
    <location>
        <begin position="362"/>
        <end position="385"/>
    </location>
</feature>
<evidence type="ECO:0000313" key="7">
    <source>
        <dbReference type="EMBL" id="MBH5321621.1"/>
    </source>
</evidence>
<feature type="transmembrane region" description="Helical" evidence="5">
    <location>
        <begin position="397"/>
        <end position="417"/>
    </location>
</feature>
<keyword evidence="3 5" id="KW-1133">Transmembrane helix</keyword>
<dbReference type="EMBL" id="JAEANY010000001">
    <property type="protein sequence ID" value="MBH5321621.1"/>
    <property type="molecule type" value="Genomic_DNA"/>
</dbReference>
<protein>
    <submittedName>
        <fullName evidence="7">ABC transporter permease</fullName>
    </submittedName>
</protein>
<organism evidence="7 8">
    <name type="scientific">Aurantiacibacter sediminis</name>
    <dbReference type="NCBI Taxonomy" id="2793064"/>
    <lineage>
        <taxon>Bacteria</taxon>
        <taxon>Pseudomonadati</taxon>
        <taxon>Pseudomonadota</taxon>
        <taxon>Alphaproteobacteria</taxon>
        <taxon>Sphingomonadales</taxon>
        <taxon>Erythrobacteraceae</taxon>
        <taxon>Aurantiacibacter</taxon>
    </lineage>
</organism>
<dbReference type="PANTHER" id="PTHR43471">
    <property type="entry name" value="ABC TRANSPORTER PERMEASE"/>
    <property type="match status" value="1"/>
</dbReference>
<dbReference type="InterPro" id="IPR013525">
    <property type="entry name" value="ABC2_TM"/>
</dbReference>
<dbReference type="RefSeq" id="WP_197920263.1">
    <property type="nucleotide sequence ID" value="NZ_CAWPTA010000006.1"/>
</dbReference>
<keyword evidence="2 5" id="KW-0812">Transmembrane</keyword>
<dbReference type="PANTHER" id="PTHR43471:SF3">
    <property type="entry name" value="ABC TRANSPORTER PERMEASE PROTEIN NATB"/>
    <property type="match status" value="1"/>
</dbReference>
<evidence type="ECO:0000256" key="5">
    <source>
        <dbReference type="SAM" id="Phobius"/>
    </source>
</evidence>
<reference evidence="7 8" key="1">
    <citation type="submission" date="2020-11" db="EMBL/GenBank/DDBJ databases">
        <title>Erythrobacter sediminis sp. nov., a marine bacterium from a tidal flat of Garorim Bay.</title>
        <authorList>
            <person name="Kim D."/>
            <person name="Yoo Y."/>
            <person name="Kim J.-J."/>
        </authorList>
    </citation>
    <scope>NUCLEOTIDE SEQUENCE [LARGE SCALE GENOMIC DNA]</scope>
    <source>
        <strain evidence="7 8">JGD-13</strain>
    </source>
</reference>
<gene>
    <name evidence="7" type="ORF">I5L03_03355</name>
</gene>
<keyword evidence="4 5" id="KW-0472">Membrane</keyword>
<keyword evidence="8" id="KW-1185">Reference proteome</keyword>
<sequence>MREVMLVAMREIRQVLGTKGFWFMIAAVPVALAVSGFASNQLAPERSVAYSVVDETGLYEDRITARLEYDYQASELRDLAEYVERWELQDAVPDAPWASRQSWLFPAEVERFADMGGSEAAIAALEPFREEGVPEFEPDDRSYEQIAFPDDLTLPDAGEEPDEKLIAALEGDVDVEDRELPFGAVLQIPANFGEPGAEARIFTNGRSNTGLIRVIREELSGSLQDGAFAAQGIAPDTALAIQGLQAPVSVIEPPPGAGRSVVATRSVVPIALVYLLLITAVTTGSLMLQGVVEERSNKLVESVLACIKPDALMQGKLLGLGAVGFMIIIVWAGTGMIGALYFEGFAADVLRPSLEALDDPLLIFAMLFYFVTGYIVLAMMFLAIGAVSESMQDAQSYLTPVILLIMIPVLIVMQAAISGPDQLVVKVLSWIPIYTPFAMLARLGTGVATWEIIGTMVLMVIFVWIELRLLGRLFRASLLNDGKPTWKRMVGWLKSSEAGR</sequence>
<name>A0ABS0N0Y0_9SPHN</name>
<feature type="transmembrane region" description="Helical" evidence="5">
    <location>
        <begin position="267"/>
        <end position="288"/>
    </location>
</feature>
<evidence type="ECO:0000256" key="1">
    <source>
        <dbReference type="ARBA" id="ARBA00004141"/>
    </source>
</evidence>
<evidence type="ECO:0000259" key="6">
    <source>
        <dbReference type="Pfam" id="PF12698"/>
    </source>
</evidence>
<feature type="transmembrane region" description="Helical" evidence="5">
    <location>
        <begin position="21"/>
        <end position="38"/>
    </location>
</feature>
<dbReference type="Pfam" id="PF12698">
    <property type="entry name" value="ABC2_membrane_3"/>
    <property type="match status" value="1"/>
</dbReference>
<feature type="transmembrane region" description="Helical" evidence="5">
    <location>
        <begin position="317"/>
        <end position="342"/>
    </location>
</feature>
<evidence type="ECO:0000256" key="3">
    <source>
        <dbReference type="ARBA" id="ARBA00022989"/>
    </source>
</evidence>
<comment type="subcellular location">
    <subcellularLocation>
        <location evidence="1">Membrane</location>
        <topology evidence="1">Multi-pass membrane protein</topology>
    </subcellularLocation>
</comment>
<comment type="caution">
    <text evidence="7">The sequence shown here is derived from an EMBL/GenBank/DDBJ whole genome shotgun (WGS) entry which is preliminary data.</text>
</comment>
<evidence type="ECO:0000256" key="4">
    <source>
        <dbReference type="ARBA" id="ARBA00023136"/>
    </source>
</evidence>
<feature type="domain" description="ABC-2 type transporter transmembrane" evidence="6">
    <location>
        <begin position="185"/>
        <end position="464"/>
    </location>
</feature>